<reference evidence="3" key="1">
    <citation type="submission" date="2020-05" db="EMBL/GenBank/DDBJ databases">
        <authorList>
            <person name="Chiriac C."/>
            <person name="Salcher M."/>
            <person name="Ghai R."/>
            <person name="Kavagutti S V."/>
        </authorList>
    </citation>
    <scope>NUCLEOTIDE SEQUENCE</scope>
</reference>
<dbReference type="InterPro" id="IPR002035">
    <property type="entry name" value="VWF_A"/>
</dbReference>
<sequence>MLEGEEAEQALAEAGRQSTSRRQMEQHESFQEISPEVGVLDEEAFADALRDDPDETLTLLAELVGATDEKLRELARSLAGRVVVDIVRTGAPKRKGIGRLRHRRADHGGELDIDRSLETIAAARARGDAPSLEDLTARDWSKPDLALCLLIDRSGSMGGERLATAAVAAAASLWRAPIDTSVVAFSDDAIVIASQGSGRDAEDVVTQLFRLRGFGTTDLAFAFRTAAAQLSRSSASRRITLLLSDGRATAGDDPAEAAAMLDELVILAPVDDLDSAVELAGAVGGRCVGVTGPSAVPDALAEALLG</sequence>
<proteinExistence type="predicted"/>
<dbReference type="SUPFAM" id="SSF53300">
    <property type="entry name" value="vWA-like"/>
    <property type="match status" value="1"/>
</dbReference>
<dbReference type="EMBL" id="CAEZSU010000075">
    <property type="protein sequence ID" value="CAB4550374.1"/>
    <property type="molecule type" value="Genomic_DNA"/>
</dbReference>
<evidence type="ECO:0000259" key="2">
    <source>
        <dbReference type="SMART" id="SM00327"/>
    </source>
</evidence>
<dbReference type="InterPro" id="IPR008912">
    <property type="entry name" value="Uncharacterised_CoxE"/>
</dbReference>
<name>A0A6J6CGK7_9ZZZZ</name>
<dbReference type="Gene3D" id="3.40.50.410">
    <property type="entry name" value="von Willebrand factor, type A domain"/>
    <property type="match status" value="1"/>
</dbReference>
<dbReference type="Pfam" id="PF05762">
    <property type="entry name" value="VWA_CoxE"/>
    <property type="match status" value="1"/>
</dbReference>
<dbReference type="InterPro" id="IPR036465">
    <property type="entry name" value="vWFA_dom_sf"/>
</dbReference>
<protein>
    <submittedName>
        <fullName evidence="3">Unannotated protein</fullName>
    </submittedName>
</protein>
<feature type="region of interest" description="Disordered" evidence="1">
    <location>
        <begin position="1"/>
        <end position="37"/>
    </location>
</feature>
<dbReference type="CDD" id="cd00198">
    <property type="entry name" value="vWFA"/>
    <property type="match status" value="1"/>
</dbReference>
<evidence type="ECO:0000256" key="1">
    <source>
        <dbReference type="SAM" id="MobiDB-lite"/>
    </source>
</evidence>
<dbReference type="SMART" id="SM00327">
    <property type="entry name" value="VWA"/>
    <property type="match status" value="1"/>
</dbReference>
<evidence type="ECO:0000313" key="3">
    <source>
        <dbReference type="EMBL" id="CAB4550374.1"/>
    </source>
</evidence>
<feature type="domain" description="VWFA" evidence="2">
    <location>
        <begin position="144"/>
        <end position="301"/>
    </location>
</feature>
<gene>
    <name evidence="3" type="ORF">UFOPK1495_00820</name>
</gene>
<organism evidence="3">
    <name type="scientific">freshwater metagenome</name>
    <dbReference type="NCBI Taxonomy" id="449393"/>
    <lineage>
        <taxon>unclassified sequences</taxon>
        <taxon>metagenomes</taxon>
        <taxon>ecological metagenomes</taxon>
    </lineage>
</organism>
<accession>A0A6J6CGK7</accession>
<dbReference type="AlphaFoldDB" id="A0A6J6CGK7"/>